<feature type="domain" description="ABC transmembrane type-1" evidence="11">
    <location>
        <begin position="35"/>
        <end position="324"/>
    </location>
</feature>
<dbReference type="PROSITE" id="PS50893">
    <property type="entry name" value="ABC_TRANSPORTER_2"/>
    <property type="match status" value="1"/>
</dbReference>
<evidence type="ECO:0000256" key="4">
    <source>
        <dbReference type="ARBA" id="ARBA00022692"/>
    </source>
</evidence>
<evidence type="ECO:0000259" key="10">
    <source>
        <dbReference type="PROSITE" id="PS50893"/>
    </source>
</evidence>
<keyword evidence="7 9" id="KW-1133">Transmembrane helix</keyword>
<dbReference type="PANTHER" id="PTHR43394:SF1">
    <property type="entry name" value="ATP-BINDING CASSETTE SUB-FAMILY B MEMBER 10, MITOCHONDRIAL"/>
    <property type="match status" value="1"/>
</dbReference>
<comment type="subcellular location">
    <subcellularLocation>
        <location evidence="1">Cell membrane</location>
        <topology evidence="1">Multi-pass membrane protein</topology>
    </subcellularLocation>
</comment>
<evidence type="ECO:0000256" key="2">
    <source>
        <dbReference type="ARBA" id="ARBA00022448"/>
    </source>
</evidence>
<evidence type="ECO:0000256" key="9">
    <source>
        <dbReference type="SAM" id="Phobius"/>
    </source>
</evidence>
<feature type="transmembrane region" description="Helical" evidence="9">
    <location>
        <begin position="179"/>
        <end position="197"/>
    </location>
</feature>
<dbReference type="SUPFAM" id="SSF90123">
    <property type="entry name" value="ABC transporter transmembrane region"/>
    <property type="match status" value="1"/>
</dbReference>
<evidence type="ECO:0000256" key="6">
    <source>
        <dbReference type="ARBA" id="ARBA00022840"/>
    </source>
</evidence>
<dbReference type="EMBL" id="CAACVJ010000350">
    <property type="protein sequence ID" value="VEP16165.1"/>
    <property type="molecule type" value="Genomic_DNA"/>
</dbReference>
<keyword evidence="5" id="KW-0547">Nucleotide-binding</keyword>
<dbReference type="GO" id="GO:0005524">
    <property type="term" value="F:ATP binding"/>
    <property type="evidence" value="ECO:0007669"/>
    <property type="project" value="UniProtKB-KW"/>
</dbReference>
<evidence type="ECO:0000313" key="13">
    <source>
        <dbReference type="Proteomes" id="UP000320055"/>
    </source>
</evidence>
<dbReference type="AlphaFoldDB" id="A0A563VXN1"/>
<evidence type="ECO:0000313" key="12">
    <source>
        <dbReference type="EMBL" id="VEP16165.1"/>
    </source>
</evidence>
<dbReference type="PANTHER" id="PTHR43394">
    <property type="entry name" value="ATP-DEPENDENT PERMEASE MDL1, MITOCHONDRIAL"/>
    <property type="match status" value="1"/>
</dbReference>
<dbReference type="GO" id="GO:0016887">
    <property type="term" value="F:ATP hydrolysis activity"/>
    <property type="evidence" value="ECO:0007669"/>
    <property type="project" value="InterPro"/>
</dbReference>
<dbReference type="SMART" id="SM00382">
    <property type="entry name" value="AAA"/>
    <property type="match status" value="1"/>
</dbReference>
<feature type="transmembrane region" description="Helical" evidence="9">
    <location>
        <begin position="32"/>
        <end position="53"/>
    </location>
</feature>
<dbReference type="InterPro" id="IPR027417">
    <property type="entry name" value="P-loop_NTPase"/>
</dbReference>
<keyword evidence="6 12" id="KW-0067">ATP-binding</keyword>
<reference evidence="12 13" key="1">
    <citation type="submission" date="2019-01" db="EMBL/GenBank/DDBJ databases">
        <authorList>
            <person name="Brito A."/>
        </authorList>
    </citation>
    <scope>NUCLEOTIDE SEQUENCE [LARGE SCALE GENOMIC DNA]</scope>
    <source>
        <strain evidence="12">1</strain>
    </source>
</reference>
<sequence length="606" mass="67884">MSLRSLTSSRRIRDIFGNTTQLLRLVWQATPLYLVLSLIVTGVKALLPALMLVVNKAIVDLVIANWGNSDLDWQPFIDLVVMRFALSLLGGILNQVNLYVSQIFNDKFVLYANYVLLEKAIQLDLAHFESAEFYDTLSRAQSSGISYPQKVVKTITALFGQALTLVSLLGLLIQFNWTIVPLLFFTSLPSFWTSVIYSGRRYWMMRRETQAGRLSDYLKQVLTQQSFAKEVRLFNLGEHLLREWRGIRQDFNSKSAVIAERYAKMRGISGVLVSIGFYFAYGWTLVRTVAGQISVGDFTMYTGAFSQSQELLPAILQNIAQIYESNLYVSQFFEFLSLKPQVIDAVYAEPFPQPIRKGLVLQDVTFTYPGASKPTLCNLNLQIKPGESIALVGLNGAGKTTLLKLITRLYDVESGMITIDDIPLQNISLPELRNNIGVLNQDFARYQLSAKDNISFGNLTKRDNLALIEEAAINAGANRVIETLEEGYQAILGKMFKGGVELSGGQWQKIGMARAFMSNAPILILDEPTAALDAIAEYELFEKFRALTAGKMTFFVSHRFSTVQLADRIVVLENSRIVEVGSHQELMSNKGLYAQMFGLQASSYNL</sequence>
<dbReference type="OrthoDB" id="9762790at2"/>
<accession>A0A563VXN1</accession>
<dbReference type="SUPFAM" id="SSF52540">
    <property type="entry name" value="P-loop containing nucleoside triphosphate hydrolases"/>
    <property type="match status" value="1"/>
</dbReference>
<evidence type="ECO:0000256" key="5">
    <source>
        <dbReference type="ARBA" id="ARBA00022741"/>
    </source>
</evidence>
<dbReference type="InterPro" id="IPR003593">
    <property type="entry name" value="AAA+_ATPase"/>
</dbReference>
<evidence type="ECO:0000259" key="11">
    <source>
        <dbReference type="PROSITE" id="PS50929"/>
    </source>
</evidence>
<dbReference type="InterPro" id="IPR039421">
    <property type="entry name" value="Type_1_exporter"/>
</dbReference>
<evidence type="ECO:0000256" key="7">
    <source>
        <dbReference type="ARBA" id="ARBA00022989"/>
    </source>
</evidence>
<name>A0A563VXN1_9CYAN</name>
<organism evidence="12 13">
    <name type="scientific">Hyella patelloides LEGE 07179</name>
    <dbReference type="NCBI Taxonomy" id="945734"/>
    <lineage>
        <taxon>Bacteria</taxon>
        <taxon>Bacillati</taxon>
        <taxon>Cyanobacteriota</taxon>
        <taxon>Cyanophyceae</taxon>
        <taxon>Pleurocapsales</taxon>
        <taxon>Hyellaceae</taxon>
        <taxon>Hyella</taxon>
    </lineage>
</organism>
<feature type="transmembrane region" description="Helical" evidence="9">
    <location>
        <begin position="268"/>
        <end position="286"/>
    </location>
</feature>
<dbReference type="Gene3D" id="1.20.1560.10">
    <property type="entry name" value="ABC transporter type 1, transmembrane domain"/>
    <property type="match status" value="1"/>
</dbReference>
<keyword evidence="13" id="KW-1185">Reference proteome</keyword>
<evidence type="ECO:0000256" key="8">
    <source>
        <dbReference type="ARBA" id="ARBA00023136"/>
    </source>
</evidence>
<dbReference type="InterPro" id="IPR003439">
    <property type="entry name" value="ABC_transporter-like_ATP-bd"/>
</dbReference>
<dbReference type="FunFam" id="3.40.50.300:FF:000221">
    <property type="entry name" value="Multidrug ABC transporter ATP-binding protein"/>
    <property type="match status" value="1"/>
</dbReference>
<keyword evidence="3" id="KW-1003">Cell membrane</keyword>
<feature type="domain" description="ABC transporter" evidence="10">
    <location>
        <begin position="359"/>
        <end position="599"/>
    </location>
</feature>
<dbReference type="PROSITE" id="PS00211">
    <property type="entry name" value="ABC_TRANSPORTER_1"/>
    <property type="match status" value="1"/>
</dbReference>
<protein>
    <submittedName>
        <fullName evidence="12">ATP-binding cassette, subfamily B, bacterial</fullName>
    </submittedName>
</protein>
<dbReference type="InterPro" id="IPR036640">
    <property type="entry name" value="ABC1_TM_sf"/>
</dbReference>
<dbReference type="InterPro" id="IPR017871">
    <property type="entry name" value="ABC_transporter-like_CS"/>
</dbReference>
<dbReference type="InterPro" id="IPR011527">
    <property type="entry name" value="ABC1_TM_dom"/>
</dbReference>
<feature type="transmembrane region" description="Helical" evidence="9">
    <location>
        <begin position="151"/>
        <end position="173"/>
    </location>
</feature>
<dbReference type="Proteomes" id="UP000320055">
    <property type="component" value="Unassembled WGS sequence"/>
</dbReference>
<dbReference type="GO" id="GO:0005886">
    <property type="term" value="C:plasma membrane"/>
    <property type="evidence" value="ECO:0007669"/>
    <property type="project" value="UniProtKB-SubCell"/>
</dbReference>
<dbReference type="Gene3D" id="3.40.50.300">
    <property type="entry name" value="P-loop containing nucleotide triphosphate hydrolases"/>
    <property type="match status" value="1"/>
</dbReference>
<keyword evidence="2" id="KW-0813">Transport</keyword>
<gene>
    <name evidence="12" type="ORF">H1P_4130001</name>
</gene>
<dbReference type="PROSITE" id="PS50929">
    <property type="entry name" value="ABC_TM1F"/>
    <property type="match status" value="1"/>
</dbReference>
<keyword evidence="4 9" id="KW-0812">Transmembrane</keyword>
<proteinExistence type="predicted"/>
<keyword evidence="8 9" id="KW-0472">Membrane</keyword>
<dbReference type="Pfam" id="PF00005">
    <property type="entry name" value="ABC_tran"/>
    <property type="match status" value="1"/>
</dbReference>
<evidence type="ECO:0000256" key="3">
    <source>
        <dbReference type="ARBA" id="ARBA00022475"/>
    </source>
</evidence>
<evidence type="ECO:0000256" key="1">
    <source>
        <dbReference type="ARBA" id="ARBA00004651"/>
    </source>
</evidence>
<feature type="transmembrane region" description="Helical" evidence="9">
    <location>
        <begin position="73"/>
        <end position="93"/>
    </location>
</feature>
<dbReference type="GO" id="GO:0015421">
    <property type="term" value="F:ABC-type oligopeptide transporter activity"/>
    <property type="evidence" value="ECO:0007669"/>
    <property type="project" value="TreeGrafter"/>
</dbReference>